<dbReference type="Proteomes" id="UP000814033">
    <property type="component" value="Unassembled WGS sequence"/>
</dbReference>
<accession>A0ACB8R173</accession>
<reference evidence="1" key="1">
    <citation type="submission" date="2021-02" db="EMBL/GenBank/DDBJ databases">
        <authorList>
            <consortium name="DOE Joint Genome Institute"/>
            <person name="Ahrendt S."/>
            <person name="Looney B.P."/>
            <person name="Miyauchi S."/>
            <person name="Morin E."/>
            <person name="Drula E."/>
            <person name="Courty P.E."/>
            <person name="Chicoki N."/>
            <person name="Fauchery L."/>
            <person name="Kohler A."/>
            <person name="Kuo A."/>
            <person name="Labutti K."/>
            <person name="Pangilinan J."/>
            <person name="Lipzen A."/>
            <person name="Riley R."/>
            <person name="Andreopoulos W."/>
            <person name="He G."/>
            <person name="Johnson J."/>
            <person name="Barry K.W."/>
            <person name="Grigoriev I.V."/>
            <person name="Nagy L."/>
            <person name="Hibbett D."/>
            <person name="Henrissat B."/>
            <person name="Matheny P.B."/>
            <person name="Labbe J."/>
            <person name="Martin F."/>
        </authorList>
    </citation>
    <scope>NUCLEOTIDE SEQUENCE</scope>
    <source>
        <strain evidence="1">FP105234-sp</strain>
    </source>
</reference>
<keyword evidence="2" id="KW-1185">Reference proteome</keyword>
<sequence>MNWRDCYLDAFFASWCIIWGQTSGDGRKNQSNFAAAPGPASGPHIPHLNVAATSSRPRCSPPTRTLAPPTAPWKPPSVWRLYARRSHTSSSSATPSTSLRAPPSARSSPRPCCTSRRPTRSSKTASRTRSSTPHASRSTISRRSASRRAPPRCSRRRGRTRGLSASSRKTPRGRCWRSSTRLCSSSCARRGRCAAMPARPCLRIADAAHTAPELQPHVRVRHPAGLCEAAARPAPGARRVDVRLAHGEERGPCRRHGHGVYHRAHGQHALSPPHPPRGAGGQRRVHILSFPLIPYGFG</sequence>
<comment type="caution">
    <text evidence="1">The sequence shown here is derived from an EMBL/GenBank/DDBJ whole genome shotgun (WGS) entry which is preliminary data.</text>
</comment>
<organism evidence="1 2">
    <name type="scientific">Auriscalpium vulgare</name>
    <dbReference type="NCBI Taxonomy" id="40419"/>
    <lineage>
        <taxon>Eukaryota</taxon>
        <taxon>Fungi</taxon>
        <taxon>Dikarya</taxon>
        <taxon>Basidiomycota</taxon>
        <taxon>Agaricomycotina</taxon>
        <taxon>Agaricomycetes</taxon>
        <taxon>Russulales</taxon>
        <taxon>Auriscalpiaceae</taxon>
        <taxon>Auriscalpium</taxon>
    </lineage>
</organism>
<evidence type="ECO:0000313" key="2">
    <source>
        <dbReference type="Proteomes" id="UP000814033"/>
    </source>
</evidence>
<name>A0ACB8R173_9AGAM</name>
<protein>
    <submittedName>
        <fullName evidence="1">Uncharacterized protein</fullName>
    </submittedName>
</protein>
<dbReference type="EMBL" id="MU277022">
    <property type="protein sequence ID" value="KAI0037371.1"/>
    <property type="molecule type" value="Genomic_DNA"/>
</dbReference>
<evidence type="ECO:0000313" key="1">
    <source>
        <dbReference type="EMBL" id="KAI0037371.1"/>
    </source>
</evidence>
<gene>
    <name evidence="1" type="ORF">FA95DRAFT_135469</name>
</gene>
<proteinExistence type="predicted"/>
<reference evidence="1" key="2">
    <citation type="journal article" date="2022" name="New Phytol.">
        <title>Evolutionary transition to the ectomycorrhizal habit in the genomes of a hyperdiverse lineage of mushroom-forming fungi.</title>
        <authorList>
            <person name="Looney B."/>
            <person name="Miyauchi S."/>
            <person name="Morin E."/>
            <person name="Drula E."/>
            <person name="Courty P.E."/>
            <person name="Kohler A."/>
            <person name="Kuo A."/>
            <person name="LaButti K."/>
            <person name="Pangilinan J."/>
            <person name="Lipzen A."/>
            <person name="Riley R."/>
            <person name="Andreopoulos W."/>
            <person name="He G."/>
            <person name="Johnson J."/>
            <person name="Nolan M."/>
            <person name="Tritt A."/>
            <person name="Barry K.W."/>
            <person name="Grigoriev I.V."/>
            <person name="Nagy L.G."/>
            <person name="Hibbett D."/>
            <person name="Henrissat B."/>
            <person name="Matheny P.B."/>
            <person name="Labbe J."/>
            <person name="Martin F.M."/>
        </authorList>
    </citation>
    <scope>NUCLEOTIDE SEQUENCE</scope>
    <source>
        <strain evidence="1">FP105234-sp</strain>
    </source>
</reference>